<dbReference type="EMBL" id="FORP01000006">
    <property type="protein sequence ID" value="SFJ55323.1"/>
    <property type="molecule type" value="Genomic_DNA"/>
</dbReference>
<evidence type="ECO:0000313" key="4">
    <source>
        <dbReference type="Proteomes" id="UP000199025"/>
    </source>
</evidence>
<dbReference type="Proteomes" id="UP000199025">
    <property type="component" value="Unassembled WGS sequence"/>
</dbReference>
<evidence type="ECO:0000313" key="3">
    <source>
        <dbReference type="EMBL" id="SFJ55323.1"/>
    </source>
</evidence>
<dbReference type="OrthoDB" id="9811006at2"/>
<feature type="domain" description="Lipid/polyisoprenoid-binding YceI-like" evidence="2">
    <location>
        <begin position="116"/>
        <end position="282"/>
    </location>
</feature>
<dbReference type="InterPro" id="IPR007372">
    <property type="entry name" value="Lipid/polyisoprenoid-bd_YceI"/>
</dbReference>
<dbReference type="PANTHER" id="PTHR34406:SF1">
    <property type="entry name" value="PROTEIN YCEI"/>
    <property type="match status" value="1"/>
</dbReference>
<gene>
    <name evidence="3" type="ORF">SAMN05421835_106211</name>
</gene>
<dbReference type="Gene3D" id="2.60.40.1120">
    <property type="entry name" value="Carboxypeptidase-like, regulatory domain"/>
    <property type="match status" value="1"/>
</dbReference>
<comment type="similarity">
    <text evidence="1">Belongs to the UPF0312 family.</text>
</comment>
<dbReference type="AlphaFoldDB" id="A0A1I3S917"/>
<protein>
    <submittedName>
        <fullName evidence="3">Polyisoprenoid-binding protein YceI</fullName>
    </submittedName>
</protein>
<evidence type="ECO:0000259" key="2">
    <source>
        <dbReference type="SMART" id="SM00867"/>
    </source>
</evidence>
<dbReference type="InterPro" id="IPR036761">
    <property type="entry name" value="TTHA0802/YceI-like_sf"/>
</dbReference>
<dbReference type="PANTHER" id="PTHR34406">
    <property type="entry name" value="PROTEIN YCEI"/>
    <property type="match status" value="1"/>
</dbReference>
<organism evidence="3 4">
    <name type="scientific">Amycolatopsis sacchari</name>
    <dbReference type="NCBI Taxonomy" id="115433"/>
    <lineage>
        <taxon>Bacteria</taxon>
        <taxon>Bacillati</taxon>
        <taxon>Actinomycetota</taxon>
        <taxon>Actinomycetes</taxon>
        <taxon>Pseudonocardiales</taxon>
        <taxon>Pseudonocardiaceae</taxon>
        <taxon>Amycolatopsis</taxon>
    </lineage>
</organism>
<sequence length="284" mass="31163">MFGRLLRRDGRQGEPVTFDPGAGLVSARVRDENGRPLAGAELVLRHRRTQRTSRATSDDYGLVVCTAAAGVYAVTISAGGYRESVHNVEVVSGDHTALGEVELQPDASLRLPEPGEWVLDPDHTSIRFVARHIGLSLVHGRFTSFRGSINVAPRIEDSSVEVVIDAASIDTAAPKRDEHLRSADFLDVENHPRLHFFSNRVTRAAGDRWYLDGTLNLRGASRGVRLDAGYLGLRSWNGDRLGARATTELHREDFTINWQQTLAKGLVVVGSTVEVRLDVQAVRA</sequence>
<dbReference type="Pfam" id="PF13620">
    <property type="entry name" value="CarboxypepD_reg"/>
    <property type="match status" value="1"/>
</dbReference>
<proteinExistence type="inferred from homology"/>
<name>A0A1I3S917_9PSEU</name>
<reference evidence="3 4" key="1">
    <citation type="submission" date="2016-10" db="EMBL/GenBank/DDBJ databases">
        <authorList>
            <person name="de Groot N.N."/>
        </authorList>
    </citation>
    <scope>NUCLEOTIDE SEQUENCE [LARGE SCALE GENOMIC DNA]</scope>
    <source>
        <strain evidence="3 4">DSM 44468</strain>
    </source>
</reference>
<dbReference type="Gene3D" id="2.40.128.110">
    <property type="entry name" value="Lipid/polyisoprenoid-binding, YceI-like"/>
    <property type="match status" value="1"/>
</dbReference>
<dbReference type="SUPFAM" id="SSF101874">
    <property type="entry name" value="YceI-like"/>
    <property type="match status" value="1"/>
</dbReference>
<evidence type="ECO:0000256" key="1">
    <source>
        <dbReference type="ARBA" id="ARBA00008812"/>
    </source>
</evidence>
<dbReference type="Pfam" id="PF04264">
    <property type="entry name" value="YceI"/>
    <property type="match status" value="1"/>
</dbReference>
<accession>A0A1I3S917</accession>
<keyword evidence="4" id="KW-1185">Reference proteome</keyword>
<dbReference type="SUPFAM" id="SSF49464">
    <property type="entry name" value="Carboxypeptidase regulatory domain-like"/>
    <property type="match status" value="1"/>
</dbReference>
<dbReference type="SMART" id="SM00867">
    <property type="entry name" value="YceI"/>
    <property type="match status" value="1"/>
</dbReference>
<dbReference type="RefSeq" id="WP_091506702.1">
    <property type="nucleotide sequence ID" value="NZ_CBDQZW010000012.1"/>
</dbReference>
<dbReference type="InterPro" id="IPR008969">
    <property type="entry name" value="CarboxyPept-like_regulatory"/>
</dbReference>